<evidence type="ECO:0000313" key="2">
    <source>
        <dbReference type="EMBL" id="ABQ27922.1"/>
    </source>
</evidence>
<feature type="transmembrane region" description="Helical" evidence="1">
    <location>
        <begin position="90"/>
        <end position="112"/>
    </location>
</feature>
<organism evidence="2 3">
    <name type="scientific">Geotalea uraniireducens (strain Rf4)</name>
    <name type="common">Geobacter uraniireducens</name>
    <dbReference type="NCBI Taxonomy" id="351605"/>
    <lineage>
        <taxon>Bacteria</taxon>
        <taxon>Pseudomonadati</taxon>
        <taxon>Thermodesulfobacteriota</taxon>
        <taxon>Desulfuromonadia</taxon>
        <taxon>Geobacterales</taxon>
        <taxon>Geobacteraceae</taxon>
        <taxon>Geotalea</taxon>
    </lineage>
</organism>
<dbReference type="RefSeq" id="WP_011940571.1">
    <property type="nucleotide sequence ID" value="NC_009483.1"/>
</dbReference>
<sequence>MKANNQNTTECIQYFFREHYGILFSIILSVIILYFYSQQPGLSTDGTVYLQIARNLLQTKELGWQASMFLPLQSIFIAVISYLFNVKDLLSVAGIVSHMMFLLLVPAVYMLALEMFEKRTAIIAAIMT</sequence>
<keyword evidence="3" id="KW-1185">Reference proteome</keyword>
<feature type="transmembrane region" description="Helical" evidence="1">
    <location>
        <begin position="62"/>
        <end position="84"/>
    </location>
</feature>
<dbReference type="AlphaFoldDB" id="A5G804"/>
<accession>A5G804</accession>
<keyword evidence="1" id="KW-0812">Transmembrane</keyword>
<reference evidence="2 3" key="1">
    <citation type="submission" date="2007-05" db="EMBL/GenBank/DDBJ databases">
        <title>Complete sequence of Geobacter uraniireducens Rf4.</title>
        <authorList>
            <consortium name="US DOE Joint Genome Institute"/>
            <person name="Copeland A."/>
            <person name="Lucas S."/>
            <person name="Lapidus A."/>
            <person name="Barry K."/>
            <person name="Detter J.C."/>
            <person name="Glavina del Rio T."/>
            <person name="Hammon N."/>
            <person name="Israni S."/>
            <person name="Dalin E."/>
            <person name="Tice H."/>
            <person name="Pitluck S."/>
            <person name="Chertkov O."/>
            <person name="Brettin T."/>
            <person name="Bruce D."/>
            <person name="Han C."/>
            <person name="Schmutz J."/>
            <person name="Larimer F."/>
            <person name="Land M."/>
            <person name="Hauser L."/>
            <person name="Kyrpides N."/>
            <person name="Mikhailova N."/>
            <person name="Shelobolina E."/>
            <person name="Aklujkar M."/>
            <person name="Lovley D."/>
            <person name="Richardson P."/>
        </authorList>
    </citation>
    <scope>NUCLEOTIDE SEQUENCE [LARGE SCALE GENOMIC DNA]</scope>
    <source>
        <strain evidence="2 3">Rf4</strain>
    </source>
</reference>
<gene>
    <name evidence="2" type="ordered locus">Gura_3770</name>
</gene>
<dbReference type="KEGG" id="gur:Gura_3770"/>
<dbReference type="Proteomes" id="UP000006695">
    <property type="component" value="Chromosome"/>
</dbReference>
<keyword evidence="1" id="KW-0472">Membrane</keyword>
<evidence type="ECO:0000313" key="3">
    <source>
        <dbReference type="Proteomes" id="UP000006695"/>
    </source>
</evidence>
<name>A5G804_GEOUR</name>
<evidence type="ECO:0000256" key="1">
    <source>
        <dbReference type="SAM" id="Phobius"/>
    </source>
</evidence>
<dbReference type="EMBL" id="CP000698">
    <property type="protein sequence ID" value="ABQ27922.1"/>
    <property type="molecule type" value="Genomic_DNA"/>
</dbReference>
<keyword evidence="1" id="KW-1133">Transmembrane helix</keyword>
<feature type="transmembrane region" description="Helical" evidence="1">
    <location>
        <begin position="20"/>
        <end position="36"/>
    </location>
</feature>
<proteinExistence type="predicted"/>
<dbReference type="HOGENOM" id="CLU_1956470_0_0_7"/>
<protein>
    <submittedName>
        <fullName evidence="2">Uncharacterized protein</fullName>
    </submittedName>
</protein>